<feature type="chain" id="PRO_5046424837" evidence="1">
    <location>
        <begin position="20"/>
        <end position="673"/>
    </location>
</feature>
<protein>
    <submittedName>
        <fullName evidence="2">Uncharacterized protein</fullName>
    </submittedName>
</protein>
<dbReference type="Proteomes" id="UP001590950">
    <property type="component" value="Unassembled WGS sequence"/>
</dbReference>
<keyword evidence="3" id="KW-1185">Reference proteome</keyword>
<feature type="signal peptide" evidence="1">
    <location>
        <begin position="1"/>
        <end position="19"/>
    </location>
</feature>
<organism evidence="2 3">
    <name type="scientific">Stereocaulon virgatum</name>
    <dbReference type="NCBI Taxonomy" id="373712"/>
    <lineage>
        <taxon>Eukaryota</taxon>
        <taxon>Fungi</taxon>
        <taxon>Dikarya</taxon>
        <taxon>Ascomycota</taxon>
        <taxon>Pezizomycotina</taxon>
        <taxon>Lecanoromycetes</taxon>
        <taxon>OSLEUM clade</taxon>
        <taxon>Lecanoromycetidae</taxon>
        <taxon>Lecanorales</taxon>
        <taxon>Lecanorineae</taxon>
        <taxon>Stereocaulaceae</taxon>
        <taxon>Stereocaulon</taxon>
    </lineage>
</organism>
<evidence type="ECO:0000256" key="1">
    <source>
        <dbReference type="SAM" id="SignalP"/>
    </source>
</evidence>
<name>A0ABR3ZSX8_9LECA</name>
<evidence type="ECO:0000313" key="2">
    <source>
        <dbReference type="EMBL" id="KAL2036494.1"/>
    </source>
</evidence>
<dbReference type="EMBL" id="JBEFKJ010000075">
    <property type="protein sequence ID" value="KAL2036494.1"/>
    <property type="molecule type" value="Genomic_DNA"/>
</dbReference>
<accession>A0ABR3ZSX8</accession>
<evidence type="ECO:0000313" key="3">
    <source>
        <dbReference type="Proteomes" id="UP001590950"/>
    </source>
</evidence>
<proteinExistence type="predicted"/>
<reference evidence="2 3" key="1">
    <citation type="submission" date="2024-09" db="EMBL/GenBank/DDBJ databases">
        <title>Rethinking Asexuality: The Enigmatic Case of Functional Sexual Genes in Lepraria (Stereocaulaceae).</title>
        <authorList>
            <person name="Doellman M."/>
            <person name="Sun Y."/>
            <person name="Barcenas-Pena A."/>
            <person name="Lumbsch H.T."/>
            <person name="Grewe F."/>
        </authorList>
    </citation>
    <scope>NUCLEOTIDE SEQUENCE [LARGE SCALE GENOMIC DNA]</scope>
    <source>
        <strain evidence="2 3">Mercado 3170</strain>
    </source>
</reference>
<gene>
    <name evidence="2" type="ORF">N7G274_010760</name>
</gene>
<keyword evidence="1" id="KW-0732">Signal</keyword>
<comment type="caution">
    <text evidence="2">The sequence shown here is derived from an EMBL/GenBank/DDBJ whole genome shotgun (WGS) entry which is preliminary data.</text>
</comment>
<sequence>MRKVIVAHFWLLATVIVTGQFIYPDASAANLFHDGDTVMVSYATTFATPALFQMFCGESTPRANITIHGGTSTHRLDLTIGSQPRCYLQLNGDTGFVTSIPFSIATENGTVTIWNAAPVSSASVNLGSAPPGVTKQALSLAIQTVSVSQSISTATATVTNRPVVTLSSDRLESQYAVGNFNCLNGLGDPDPRCWDVLEMDRWLPAWLQQTSSCPANSQSDATCRNGSEPWTVTFLREASGPGPDCLNLGRECYWNFNTVPSDPLLTARYKYASLSIVSIAQFFKSWDNATSIACVHAFDIISSIITLADPNGNTNLALSALPTAFGMSLSLIPVADPAVEAALGLSAKFITELTKAIFATSAVAQQIWPVSITNSQTVSITDLANQLDGVNGICTSLHGNFINTLRAVLGDGQNDTSAFMAFASGGAFSLPLWNAPAVVVLTPQDQSLLLRGFTTFLTSEALSQNDWRALILPGVDPAGLQAGTAPCPQWAGSACKSSKDFRCNGYDGNGQCNNNLWWYGSTTNSAYTLLLNGKFDKGDTPNILRTTFANGWSTGSLFFENAAICEFTNVLPSQLNYTPEYMVLNGTAGFAYSGPFSQVSPYTQIINSTAFFLPIDGGGFVILSENSKWSRLLYHPQRNPFSFSPDGVDLRCVSQLNVSVANSWMGKWEGNAP</sequence>